<feature type="transmembrane region" description="Helical" evidence="6">
    <location>
        <begin position="42"/>
        <end position="62"/>
    </location>
</feature>
<dbReference type="GO" id="GO:0016020">
    <property type="term" value="C:membrane"/>
    <property type="evidence" value="ECO:0007669"/>
    <property type="project" value="UniProtKB-SubCell"/>
</dbReference>
<dbReference type="PANTHER" id="PTHR33048">
    <property type="entry name" value="PTH11-LIKE INTEGRAL MEMBRANE PROTEIN (AFU_ORTHOLOGUE AFUA_5G11245)"/>
    <property type="match status" value="1"/>
</dbReference>
<reference evidence="9" key="2">
    <citation type="submission" date="2015-01" db="EMBL/GenBank/DDBJ databases">
        <title>Evolutionary Origins and Diversification of the Mycorrhizal Mutualists.</title>
        <authorList>
            <consortium name="DOE Joint Genome Institute"/>
            <consortium name="Mycorrhizal Genomics Consortium"/>
            <person name="Kohler A."/>
            <person name="Kuo A."/>
            <person name="Nagy L.G."/>
            <person name="Floudas D."/>
            <person name="Copeland A."/>
            <person name="Barry K.W."/>
            <person name="Cichocki N."/>
            <person name="Veneault-Fourrey C."/>
            <person name="LaButti K."/>
            <person name="Lindquist E.A."/>
            <person name="Lipzen A."/>
            <person name="Lundell T."/>
            <person name="Morin E."/>
            <person name="Murat C."/>
            <person name="Riley R."/>
            <person name="Ohm R."/>
            <person name="Sun H."/>
            <person name="Tunlid A."/>
            <person name="Henrissat B."/>
            <person name="Grigoriev I.V."/>
            <person name="Hibbett D.S."/>
            <person name="Martin F."/>
        </authorList>
    </citation>
    <scope>NUCLEOTIDE SEQUENCE [LARGE SCALE GENOMIC DNA]</scope>
    <source>
        <strain evidence="9">Zn</strain>
    </source>
</reference>
<keyword evidence="9" id="KW-1185">Reference proteome</keyword>
<name>A0A0C3HV87_OIDMZ</name>
<feature type="transmembrane region" description="Helical" evidence="6">
    <location>
        <begin position="6"/>
        <end position="30"/>
    </location>
</feature>
<dbReference type="InParanoid" id="A0A0C3HV87"/>
<gene>
    <name evidence="8" type="ORF">OIDMADRAFT_46842</name>
</gene>
<dbReference type="InterPro" id="IPR049326">
    <property type="entry name" value="Rhodopsin_dom_fungi"/>
</dbReference>
<comment type="subcellular location">
    <subcellularLocation>
        <location evidence="1">Membrane</location>
        <topology evidence="1">Multi-pass membrane protein</topology>
    </subcellularLocation>
</comment>
<dbReference type="PANTHER" id="PTHR33048:SF47">
    <property type="entry name" value="INTEGRAL MEMBRANE PROTEIN-RELATED"/>
    <property type="match status" value="1"/>
</dbReference>
<evidence type="ECO:0000256" key="6">
    <source>
        <dbReference type="SAM" id="Phobius"/>
    </source>
</evidence>
<reference evidence="8 9" key="1">
    <citation type="submission" date="2014-04" db="EMBL/GenBank/DDBJ databases">
        <authorList>
            <consortium name="DOE Joint Genome Institute"/>
            <person name="Kuo A."/>
            <person name="Martino E."/>
            <person name="Perotto S."/>
            <person name="Kohler A."/>
            <person name="Nagy L.G."/>
            <person name="Floudas D."/>
            <person name="Copeland A."/>
            <person name="Barry K.W."/>
            <person name="Cichocki N."/>
            <person name="Veneault-Fourrey C."/>
            <person name="LaButti K."/>
            <person name="Lindquist E.A."/>
            <person name="Lipzen A."/>
            <person name="Lundell T."/>
            <person name="Morin E."/>
            <person name="Murat C."/>
            <person name="Sun H."/>
            <person name="Tunlid A."/>
            <person name="Henrissat B."/>
            <person name="Grigoriev I.V."/>
            <person name="Hibbett D.S."/>
            <person name="Martin F."/>
            <person name="Nordberg H.P."/>
            <person name="Cantor M.N."/>
            <person name="Hua S.X."/>
        </authorList>
    </citation>
    <scope>NUCLEOTIDE SEQUENCE [LARGE SCALE GENOMIC DNA]</scope>
    <source>
        <strain evidence="8 9">Zn</strain>
    </source>
</reference>
<protein>
    <recommendedName>
        <fullName evidence="7">Rhodopsin domain-containing protein</fullName>
    </recommendedName>
</protein>
<keyword evidence="3 6" id="KW-1133">Transmembrane helix</keyword>
<evidence type="ECO:0000313" key="8">
    <source>
        <dbReference type="EMBL" id="KIN06925.1"/>
    </source>
</evidence>
<comment type="similarity">
    <text evidence="5">Belongs to the SAT4 family.</text>
</comment>
<evidence type="ECO:0000313" key="9">
    <source>
        <dbReference type="Proteomes" id="UP000054321"/>
    </source>
</evidence>
<evidence type="ECO:0000256" key="3">
    <source>
        <dbReference type="ARBA" id="ARBA00022989"/>
    </source>
</evidence>
<dbReference type="OrthoDB" id="444631at2759"/>
<feature type="domain" description="Rhodopsin" evidence="7">
    <location>
        <begin position="27"/>
        <end position="267"/>
    </location>
</feature>
<sequence length="365" mass="40028">MEGDKRPLIICLNSVLMALSAIAIVTRLLTRTFLIKHVGSDDVLIIIALILALALSALYMLSTKYGEGLHIQHLEPQNVPQYTQVLLCQGLFYSLCQMFVKLSYLALYLRLAPTATYRVVLYISMALISAFGISTSIASVLLCIPFDKLWHPDLPGNCIDINPFYITSTSLNMVFDIAVYVLPIPILWNLQLPKRQRIGLAVVFSLGLIALVASVVRLKALINLLFAPAYRSDNTWDTVDSINWSSVEIHLGLLLSCTATYKVLIQRFLPGFLGSSNRTNSQNRFTSNMGAGSYALQSRSRNEPNLKPAARAHITEVDDTGSQEHIIADLEMVGFETTESIHSPSKASTDGGAIVDHSAAVVAST</sequence>
<evidence type="ECO:0000259" key="7">
    <source>
        <dbReference type="Pfam" id="PF20684"/>
    </source>
</evidence>
<accession>A0A0C3HV87</accession>
<dbReference type="InterPro" id="IPR052337">
    <property type="entry name" value="SAT4-like"/>
</dbReference>
<dbReference type="AlphaFoldDB" id="A0A0C3HV87"/>
<dbReference type="HOGENOM" id="CLU_028200_0_0_1"/>
<feature type="transmembrane region" description="Helical" evidence="6">
    <location>
        <begin position="164"/>
        <end position="188"/>
    </location>
</feature>
<evidence type="ECO:0000256" key="2">
    <source>
        <dbReference type="ARBA" id="ARBA00022692"/>
    </source>
</evidence>
<feature type="transmembrane region" description="Helical" evidence="6">
    <location>
        <begin position="200"/>
        <end position="222"/>
    </location>
</feature>
<feature type="transmembrane region" description="Helical" evidence="6">
    <location>
        <begin position="119"/>
        <end position="144"/>
    </location>
</feature>
<dbReference type="Proteomes" id="UP000054321">
    <property type="component" value="Unassembled WGS sequence"/>
</dbReference>
<proteinExistence type="inferred from homology"/>
<evidence type="ECO:0000256" key="5">
    <source>
        <dbReference type="ARBA" id="ARBA00038359"/>
    </source>
</evidence>
<evidence type="ECO:0000256" key="1">
    <source>
        <dbReference type="ARBA" id="ARBA00004141"/>
    </source>
</evidence>
<dbReference type="STRING" id="913774.A0A0C3HV87"/>
<dbReference type="EMBL" id="KN832870">
    <property type="protein sequence ID" value="KIN06925.1"/>
    <property type="molecule type" value="Genomic_DNA"/>
</dbReference>
<evidence type="ECO:0000256" key="4">
    <source>
        <dbReference type="ARBA" id="ARBA00023136"/>
    </source>
</evidence>
<keyword evidence="2 6" id="KW-0812">Transmembrane</keyword>
<organism evidence="8 9">
    <name type="scientific">Oidiodendron maius (strain Zn)</name>
    <dbReference type="NCBI Taxonomy" id="913774"/>
    <lineage>
        <taxon>Eukaryota</taxon>
        <taxon>Fungi</taxon>
        <taxon>Dikarya</taxon>
        <taxon>Ascomycota</taxon>
        <taxon>Pezizomycotina</taxon>
        <taxon>Leotiomycetes</taxon>
        <taxon>Leotiomycetes incertae sedis</taxon>
        <taxon>Myxotrichaceae</taxon>
        <taxon>Oidiodendron</taxon>
    </lineage>
</organism>
<dbReference type="Pfam" id="PF20684">
    <property type="entry name" value="Fung_rhodopsin"/>
    <property type="match status" value="1"/>
</dbReference>
<keyword evidence="4 6" id="KW-0472">Membrane</keyword>